<feature type="transmembrane region" description="Helical" evidence="1">
    <location>
        <begin position="182"/>
        <end position="201"/>
    </location>
</feature>
<dbReference type="OrthoDB" id="267284at2759"/>
<evidence type="ECO:0000256" key="1">
    <source>
        <dbReference type="SAM" id="Phobius"/>
    </source>
</evidence>
<keyword evidence="1" id="KW-1133">Transmembrane helix</keyword>
<keyword evidence="1" id="KW-0472">Membrane</keyword>
<protein>
    <recommendedName>
        <fullName evidence="4">Transmembrane protein 222</fullName>
    </recommendedName>
</protein>
<dbReference type="Pfam" id="PF05608">
    <property type="entry name" value="RTE1"/>
    <property type="match status" value="1"/>
</dbReference>
<dbReference type="AlphaFoldDB" id="A0A1X0P8A2"/>
<keyword evidence="1" id="KW-0812">Transmembrane</keyword>
<gene>
    <name evidence="2" type="ORF">TM35_000023970</name>
</gene>
<evidence type="ECO:0000313" key="3">
    <source>
        <dbReference type="Proteomes" id="UP000192257"/>
    </source>
</evidence>
<dbReference type="PANTHER" id="PTHR20921:SF0">
    <property type="entry name" value="TRANSMEMBRANE PROTEIN 222"/>
    <property type="match status" value="1"/>
</dbReference>
<dbReference type="PANTHER" id="PTHR20921">
    <property type="entry name" value="TRANSMEMBRANE PROTEIN 222"/>
    <property type="match status" value="1"/>
</dbReference>
<accession>A0A1X0P8A2</accession>
<organism evidence="2 3">
    <name type="scientific">Trypanosoma theileri</name>
    <dbReference type="NCBI Taxonomy" id="67003"/>
    <lineage>
        <taxon>Eukaryota</taxon>
        <taxon>Discoba</taxon>
        <taxon>Euglenozoa</taxon>
        <taxon>Kinetoplastea</taxon>
        <taxon>Metakinetoplastina</taxon>
        <taxon>Trypanosomatida</taxon>
        <taxon>Trypanosomatidae</taxon>
        <taxon>Trypanosoma</taxon>
    </lineage>
</organism>
<evidence type="ECO:0008006" key="4">
    <source>
        <dbReference type="Google" id="ProtNLM"/>
    </source>
</evidence>
<dbReference type="STRING" id="67003.A0A1X0P8A2"/>
<comment type="caution">
    <text evidence="2">The sequence shown here is derived from an EMBL/GenBank/DDBJ whole genome shotgun (WGS) entry which is preliminary data.</text>
</comment>
<dbReference type="RefSeq" id="XP_028887137.1">
    <property type="nucleotide sequence ID" value="XM_029021715.1"/>
</dbReference>
<reference evidence="2 3" key="1">
    <citation type="submission" date="2017-03" db="EMBL/GenBank/DDBJ databases">
        <title>An alternative strategy for trypanosome survival in the mammalian bloodstream revealed through genome and transcriptome analysis of the ubiquitous bovine parasite Trypanosoma (Megatrypanum) theileri.</title>
        <authorList>
            <person name="Kelly S."/>
            <person name="Ivens A."/>
            <person name="Mott A."/>
            <person name="O'Neill E."/>
            <person name="Emms D."/>
            <person name="Macleod O."/>
            <person name="Voorheis P."/>
            <person name="Matthews J."/>
            <person name="Matthews K."/>
            <person name="Carrington M."/>
        </authorList>
    </citation>
    <scope>NUCLEOTIDE SEQUENCE [LARGE SCALE GENOMIC DNA]</scope>
    <source>
        <strain evidence="2">Edinburgh</strain>
    </source>
</reference>
<dbReference type="EMBL" id="NBCO01000002">
    <property type="protein sequence ID" value="ORC93071.1"/>
    <property type="molecule type" value="Genomic_DNA"/>
</dbReference>
<evidence type="ECO:0000313" key="2">
    <source>
        <dbReference type="EMBL" id="ORC93071.1"/>
    </source>
</evidence>
<sequence length="203" mass="23447">MLKRKAMEEMQSSTTLPLPPKIDPLNEHYPFCIVWTPIPLLSWILPFIGHVGICDSAGRIHDFEGPYNIGIDHMLFGNPVKYWDISKTFVPSFYHSMLDPHSQEFADLCHKEVEEYDAAIGRVTKHFRRTQMYNFFTNNCHSFVASTMKDHPLSTGSWNMFRVAWGLAIHGRYVSTARFFKAHLPFIILVTIIVLICVFVPRS</sequence>
<proteinExistence type="predicted"/>
<name>A0A1X0P8A2_9TRYP</name>
<keyword evidence="3" id="KW-1185">Reference proteome</keyword>
<dbReference type="GeneID" id="39981495"/>
<dbReference type="VEuPathDB" id="TriTrypDB:TM35_000023970"/>
<dbReference type="InterPro" id="IPR008496">
    <property type="entry name" value="TMEM222/RTE1"/>
</dbReference>
<dbReference type="Proteomes" id="UP000192257">
    <property type="component" value="Unassembled WGS sequence"/>
</dbReference>